<feature type="domain" description="Bacteriophage T5 Orf172 DNA-binding" evidence="1">
    <location>
        <begin position="3"/>
        <end position="80"/>
    </location>
</feature>
<dbReference type="Proteomes" id="UP000240042">
    <property type="component" value="Unassembled WGS sequence"/>
</dbReference>
<reference evidence="3" key="1">
    <citation type="submission" date="2016-10" db="EMBL/GenBank/DDBJ databases">
        <authorList>
            <person name="Varghese N."/>
            <person name="Submissions S."/>
        </authorList>
    </citation>
    <scope>NUCLEOTIDE SEQUENCE [LARGE SCALE GENOMIC DNA]</scope>
    <source>
        <strain evidence="3">ATCC 43811</strain>
    </source>
</reference>
<dbReference type="Pfam" id="PF10544">
    <property type="entry name" value="T5orf172"/>
    <property type="match status" value="1"/>
</dbReference>
<accession>A0A1I1D6A5</accession>
<dbReference type="EMBL" id="FOKY01000001">
    <property type="protein sequence ID" value="SFB69912.1"/>
    <property type="molecule type" value="Genomic_DNA"/>
</dbReference>
<dbReference type="STRING" id="34097.SAMN02745150_00312"/>
<organism evidence="2 3">
    <name type="scientific">Brevinema andersonii</name>
    <dbReference type="NCBI Taxonomy" id="34097"/>
    <lineage>
        <taxon>Bacteria</taxon>
        <taxon>Pseudomonadati</taxon>
        <taxon>Spirochaetota</taxon>
        <taxon>Spirochaetia</taxon>
        <taxon>Brevinematales</taxon>
        <taxon>Brevinemataceae</taxon>
        <taxon>Brevinema</taxon>
    </lineage>
</organism>
<keyword evidence="3" id="KW-1185">Reference proteome</keyword>
<dbReference type="OrthoDB" id="9811665at2"/>
<proteinExistence type="predicted"/>
<name>A0A1I1D6A5_BREAD</name>
<protein>
    <submittedName>
        <fullName evidence="2">T5orf172 domain-containing protein</fullName>
    </submittedName>
</protein>
<dbReference type="SMART" id="SM00974">
    <property type="entry name" value="T5orf172"/>
    <property type="match status" value="1"/>
</dbReference>
<evidence type="ECO:0000313" key="3">
    <source>
        <dbReference type="Proteomes" id="UP000240042"/>
    </source>
</evidence>
<evidence type="ECO:0000259" key="1">
    <source>
        <dbReference type="SMART" id="SM00974"/>
    </source>
</evidence>
<dbReference type="InterPro" id="IPR018306">
    <property type="entry name" value="Phage_T5_Orf172_DNA-bd"/>
</dbReference>
<dbReference type="AlphaFoldDB" id="A0A1I1D6A5"/>
<gene>
    <name evidence="2" type="ORF">SAMN02745150_00312</name>
</gene>
<evidence type="ECO:0000313" key="2">
    <source>
        <dbReference type="EMBL" id="SFB69912.1"/>
    </source>
</evidence>
<sequence length="80" mass="9705">MNVGKEKIIKIGQSKDTNTMEKHRNDMSRTSAVPELFEIYYYAEISNYKNLEKEIQKYLYAYRVNKKREFFQIDTEKARK</sequence>